<keyword evidence="5 6" id="KW-0961">Cell wall biogenesis/degradation</keyword>
<keyword evidence="6" id="KW-0378">Hydrolase</keyword>
<dbReference type="GO" id="GO:0071555">
    <property type="term" value="P:cell wall organization"/>
    <property type="evidence" value="ECO:0007669"/>
    <property type="project" value="UniProtKB-KW"/>
</dbReference>
<dbReference type="PANTHER" id="PTHR21562">
    <property type="entry name" value="NOTUM-RELATED"/>
    <property type="match status" value="1"/>
</dbReference>
<dbReference type="EMBL" id="BKCP01006626">
    <property type="protein sequence ID" value="GER43520.1"/>
    <property type="molecule type" value="Genomic_DNA"/>
</dbReference>
<comment type="similarity">
    <text evidence="3 6">Belongs to the pectinacetylesterase family.</text>
</comment>
<evidence type="ECO:0000313" key="8">
    <source>
        <dbReference type="EMBL" id="GER43520.1"/>
    </source>
</evidence>
<keyword evidence="7" id="KW-0812">Transmembrane</keyword>
<dbReference type="PANTHER" id="PTHR21562:SF83">
    <property type="entry name" value="PECTIN ACETYLESTERASE 4"/>
    <property type="match status" value="1"/>
</dbReference>
<keyword evidence="6" id="KW-0964">Secreted</keyword>
<feature type="transmembrane region" description="Helical" evidence="7">
    <location>
        <begin position="32"/>
        <end position="52"/>
    </location>
</feature>
<accession>A0A5A7QE83</accession>
<sequence>MSANQYRPARLAAGGTISWPWRRKLSNRKRTIAAAAAAGISLFLLIFSPISVSRKAAPNANADANSVVDSEWIPFTPLSKAKENSAFCLDGSVPGYHVRRGFGSGSDNWLLHVEVSPSLGGGWCSTLSSCYARERTKLGSSTYMEYQVQFLGILSHDPLQNPDFFNWNKVKIRYCDGSSFSSHPDSEYKNGTKIFFRGQLIWDTLMEELLSIGMSKAHEALLTGCSAGGLATLIHCDSFRDLLPKDANVKCLADAGFFINEYVLYFLGFSDTLFFSIHLHDHIPPDFPHILRQDIAGNRTIESFYHDVVHLQSVAKSLNHDCVARSEPSKIANILVPDSSDPNGSWLRCKLNIFNCDPKQLEVLHGYRKSLLKTINEIRQTLKVGVFINSCFAHCQTWAAETWHSPTSPRINNRTVAETVGYWYFNRGAAELVDCPFPCNPTCYHRDLTIR</sequence>
<evidence type="ECO:0000256" key="5">
    <source>
        <dbReference type="ARBA" id="ARBA00023316"/>
    </source>
</evidence>
<keyword evidence="7" id="KW-0472">Membrane</keyword>
<proteinExistence type="inferred from homology"/>
<dbReference type="AlphaFoldDB" id="A0A5A7QE83"/>
<evidence type="ECO:0000256" key="6">
    <source>
        <dbReference type="RuleBase" id="RU363114"/>
    </source>
</evidence>
<comment type="function">
    <text evidence="1 6">Hydrolyzes acetyl esters in homogalacturonan regions of pectin. In type I primary cell wall, galacturonic acid residues of pectin can be acetylated at the O-2 and O-3 positions. Decreasing the degree of acetylation of pectin gels in vitro alters their physical properties.</text>
</comment>
<dbReference type="Pfam" id="PF03283">
    <property type="entry name" value="PAE"/>
    <property type="match status" value="2"/>
</dbReference>
<evidence type="ECO:0000256" key="2">
    <source>
        <dbReference type="ARBA" id="ARBA00004191"/>
    </source>
</evidence>
<organism evidence="8 9">
    <name type="scientific">Striga asiatica</name>
    <name type="common">Asiatic witchweed</name>
    <name type="synonym">Buchnera asiatica</name>
    <dbReference type="NCBI Taxonomy" id="4170"/>
    <lineage>
        <taxon>Eukaryota</taxon>
        <taxon>Viridiplantae</taxon>
        <taxon>Streptophyta</taxon>
        <taxon>Embryophyta</taxon>
        <taxon>Tracheophyta</taxon>
        <taxon>Spermatophyta</taxon>
        <taxon>Magnoliopsida</taxon>
        <taxon>eudicotyledons</taxon>
        <taxon>Gunneridae</taxon>
        <taxon>Pentapetalae</taxon>
        <taxon>asterids</taxon>
        <taxon>lamiids</taxon>
        <taxon>Lamiales</taxon>
        <taxon>Orobanchaceae</taxon>
        <taxon>Buchnereae</taxon>
        <taxon>Striga</taxon>
    </lineage>
</organism>
<evidence type="ECO:0000256" key="1">
    <source>
        <dbReference type="ARBA" id="ARBA00003534"/>
    </source>
</evidence>
<evidence type="ECO:0000313" key="9">
    <source>
        <dbReference type="Proteomes" id="UP000325081"/>
    </source>
</evidence>
<evidence type="ECO:0000256" key="4">
    <source>
        <dbReference type="ARBA" id="ARBA00022512"/>
    </source>
</evidence>
<comment type="subcellular location">
    <subcellularLocation>
        <location evidence="2 6">Secreted</location>
        <location evidence="2 6">Cell wall</location>
    </subcellularLocation>
</comment>
<dbReference type="GO" id="GO:0016787">
    <property type="term" value="F:hydrolase activity"/>
    <property type="evidence" value="ECO:0007669"/>
    <property type="project" value="UniProtKB-KW"/>
</dbReference>
<dbReference type="Proteomes" id="UP000325081">
    <property type="component" value="Unassembled WGS sequence"/>
</dbReference>
<dbReference type="EC" id="3.1.1.-" evidence="6"/>
<keyword evidence="9" id="KW-1185">Reference proteome</keyword>
<keyword evidence="4 6" id="KW-0134">Cell wall</keyword>
<comment type="caution">
    <text evidence="8">The sequence shown here is derived from an EMBL/GenBank/DDBJ whole genome shotgun (WGS) entry which is preliminary data.</text>
</comment>
<name>A0A5A7QE83_STRAF</name>
<keyword evidence="7" id="KW-1133">Transmembrane helix</keyword>
<dbReference type="InterPro" id="IPR004963">
    <property type="entry name" value="PAE/NOTUM"/>
</dbReference>
<evidence type="ECO:0000256" key="7">
    <source>
        <dbReference type="SAM" id="Phobius"/>
    </source>
</evidence>
<dbReference type="OrthoDB" id="2015280at2759"/>
<gene>
    <name evidence="8" type="ORF">STAS_20364</name>
</gene>
<evidence type="ECO:0000256" key="3">
    <source>
        <dbReference type="ARBA" id="ARBA00005784"/>
    </source>
</evidence>
<reference evidence="9" key="1">
    <citation type="journal article" date="2019" name="Curr. Biol.">
        <title>Genome Sequence of Striga asiatica Provides Insight into the Evolution of Plant Parasitism.</title>
        <authorList>
            <person name="Yoshida S."/>
            <person name="Kim S."/>
            <person name="Wafula E.K."/>
            <person name="Tanskanen J."/>
            <person name="Kim Y.M."/>
            <person name="Honaas L."/>
            <person name="Yang Z."/>
            <person name="Spallek T."/>
            <person name="Conn C.E."/>
            <person name="Ichihashi Y."/>
            <person name="Cheong K."/>
            <person name="Cui S."/>
            <person name="Der J.P."/>
            <person name="Gundlach H."/>
            <person name="Jiao Y."/>
            <person name="Hori C."/>
            <person name="Ishida J.K."/>
            <person name="Kasahara H."/>
            <person name="Kiba T."/>
            <person name="Kim M.S."/>
            <person name="Koo N."/>
            <person name="Laohavisit A."/>
            <person name="Lee Y.H."/>
            <person name="Lumba S."/>
            <person name="McCourt P."/>
            <person name="Mortimer J.C."/>
            <person name="Mutuku J.M."/>
            <person name="Nomura T."/>
            <person name="Sasaki-Sekimoto Y."/>
            <person name="Seto Y."/>
            <person name="Wang Y."/>
            <person name="Wakatake T."/>
            <person name="Sakakibara H."/>
            <person name="Demura T."/>
            <person name="Yamaguchi S."/>
            <person name="Yoneyama K."/>
            <person name="Manabe R.I."/>
            <person name="Nelson D.C."/>
            <person name="Schulman A.H."/>
            <person name="Timko M.P."/>
            <person name="dePamphilis C.W."/>
            <person name="Choi D."/>
            <person name="Shirasu K."/>
        </authorList>
    </citation>
    <scope>NUCLEOTIDE SEQUENCE [LARGE SCALE GENOMIC DNA]</scope>
    <source>
        <strain evidence="9">cv. UVA1</strain>
    </source>
</reference>
<protein>
    <recommendedName>
        <fullName evidence="6">Pectin acetylesterase</fullName>
        <ecNumber evidence="6">3.1.1.-</ecNumber>
    </recommendedName>
</protein>